<feature type="compositionally biased region" description="Basic and acidic residues" evidence="4">
    <location>
        <begin position="227"/>
        <end position="240"/>
    </location>
</feature>
<dbReference type="GO" id="GO:0042026">
    <property type="term" value="P:protein refolding"/>
    <property type="evidence" value="ECO:0007669"/>
    <property type="project" value="EnsemblMetazoa"/>
</dbReference>
<dbReference type="Proteomes" id="UP000008711">
    <property type="component" value="Unassembled WGS sequence"/>
</dbReference>
<dbReference type="GO" id="GO:0044183">
    <property type="term" value="F:protein folding chaperone"/>
    <property type="evidence" value="ECO:0007669"/>
    <property type="project" value="EnsemblMetazoa"/>
</dbReference>
<dbReference type="GO" id="GO:0005829">
    <property type="term" value="C:cytosol"/>
    <property type="evidence" value="ECO:0007669"/>
    <property type="project" value="EnsemblMetazoa"/>
</dbReference>
<dbReference type="FunFam" id="2.60.40.790:FF:000042">
    <property type="entry name" value="heat shock protein 27"/>
    <property type="match status" value="1"/>
</dbReference>
<sequence>MFSTLYSKTHKQFETAMIKTKHKKDNLKEKVKMSLSTLLSLVDELQEPRSPIYELGMGLHPHSRFVLPLGTQQRRSINGCPCASPICPSSPAGQVLALRREMSNHNDIHWPATAQVGKDGFQVCMDVSQFKPSELNVKVVDDSILVEGKHDERQDDHGHIMRHFVRRYKVPEGYKAEQVVSQLSSDGVLTVSIPKPQAIEDKSKERIIQIQQVGPAHLNVKANASEVKGKENGATNGKDK</sequence>
<evidence type="ECO:0000256" key="2">
    <source>
        <dbReference type="PROSITE-ProRule" id="PRU00285"/>
    </source>
</evidence>
<dbReference type="PANTHER" id="PTHR45640">
    <property type="entry name" value="HEAT SHOCK PROTEIN HSP-12.2-RELATED"/>
    <property type="match status" value="1"/>
</dbReference>
<dbReference type="GO" id="GO:0009408">
    <property type="term" value="P:response to heat"/>
    <property type="evidence" value="ECO:0007669"/>
    <property type="project" value="EnsemblMetazoa"/>
</dbReference>
<evidence type="ECO:0000256" key="3">
    <source>
        <dbReference type="RuleBase" id="RU003616"/>
    </source>
</evidence>
<accession>B3NCE9</accession>
<feature type="domain" description="SHSP" evidence="5">
    <location>
        <begin position="103"/>
        <end position="211"/>
    </location>
</feature>
<feature type="region of interest" description="Disordered" evidence="4">
    <location>
        <begin position="221"/>
        <end position="240"/>
    </location>
</feature>
<dbReference type="AlphaFoldDB" id="B3NCE9"/>
<evidence type="ECO:0000256" key="4">
    <source>
        <dbReference type="SAM" id="MobiDB-lite"/>
    </source>
</evidence>
<organism evidence="6 7">
    <name type="scientific">Drosophila erecta</name>
    <name type="common">Fruit fly</name>
    <dbReference type="NCBI Taxonomy" id="7220"/>
    <lineage>
        <taxon>Eukaryota</taxon>
        <taxon>Metazoa</taxon>
        <taxon>Ecdysozoa</taxon>
        <taxon>Arthropoda</taxon>
        <taxon>Hexapoda</taxon>
        <taxon>Insecta</taxon>
        <taxon>Pterygota</taxon>
        <taxon>Neoptera</taxon>
        <taxon>Endopterygota</taxon>
        <taxon>Diptera</taxon>
        <taxon>Brachycera</taxon>
        <taxon>Muscomorpha</taxon>
        <taxon>Ephydroidea</taxon>
        <taxon>Drosophilidae</taxon>
        <taxon>Drosophila</taxon>
        <taxon>Sophophora</taxon>
    </lineage>
</organism>
<comment type="similarity">
    <text evidence="2 3">Belongs to the small heat shock protein (HSP20) family.</text>
</comment>
<dbReference type="HOGENOM" id="CLU_095001_1_1_1"/>
<dbReference type="eggNOG" id="KOG3591">
    <property type="taxonomic scope" value="Eukaryota"/>
</dbReference>
<dbReference type="InterPro" id="IPR002068">
    <property type="entry name" value="A-crystallin/Hsp20_dom"/>
</dbReference>
<protein>
    <recommendedName>
        <fullName evidence="5">SHSP domain-containing protein</fullName>
    </recommendedName>
</protein>
<dbReference type="PROSITE" id="PS01031">
    <property type="entry name" value="SHSP"/>
    <property type="match status" value="1"/>
</dbReference>
<dbReference type="SUPFAM" id="SSF49764">
    <property type="entry name" value="HSP20-like chaperones"/>
    <property type="match status" value="1"/>
</dbReference>
<dbReference type="GO" id="GO:0017022">
    <property type="term" value="F:myosin binding"/>
    <property type="evidence" value="ECO:0007669"/>
    <property type="project" value="EnsemblMetazoa"/>
</dbReference>
<evidence type="ECO:0000313" key="7">
    <source>
        <dbReference type="Proteomes" id="UP000008711"/>
    </source>
</evidence>
<dbReference type="GO" id="GO:0005634">
    <property type="term" value="C:nucleus"/>
    <property type="evidence" value="ECO:0007669"/>
    <property type="project" value="TreeGrafter"/>
</dbReference>
<dbReference type="InterPro" id="IPR008978">
    <property type="entry name" value="HSP20-like_chaperone"/>
</dbReference>
<reference evidence="6 7" key="2">
    <citation type="journal article" date="2008" name="Bioinformatics">
        <title>Assembly reconciliation.</title>
        <authorList>
            <person name="Zimin A.V."/>
            <person name="Smith D.R."/>
            <person name="Sutton G."/>
            <person name="Yorke J.A."/>
        </authorList>
    </citation>
    <scope>NUCLEOTIDE SEQUENCE [LARGE SCALE GENOMIC DNA]</scope>
    <source>
        <strain evidence="6 7">TSC#14021-0224.01</strain>
    </source>
</reference>
<dbReference type="OrthoDB" id="1431247at2759"/>
<dbReference type="GO" id="GO:0008340">
    <property type="term" value="P:determination of adult lifespan"/>
    <property type="evidence" value="ECO:0007669"/>
    <property type="project" value="EnsemblMetazoa"/>
</dbReference>
<evidence type="ECO:0000259" key="5">
    <source>
        <dbReference type="PROSITE" id="PS01031"/>
    </source>
</evidence>
<dbReference type="CDD" id="cd06526">
    <property type="entry name" value="metazoan_ACD"/>
    <property type="match status" value="1"/>
</dbReference>
<dbReference type="PRINTS" id="PR00299">
    <property type="entry name" value="ACRYSTALLIN"/>
</dbReference>
<dbReference type="GO" id="GO:0051082">
    <property type="term" value="F:unfolded protein binding"/>
    <property type="evidence" value="ECO:0007669"/>
    <property type="project" value="EnsemblMetazoa"/>
</dbReference>
<keyword evidence="1" id="KW-0346">Stress response</keyword>
<dbReference type="EMBL" id="CH954178">
    <property type="protein sequence ID" value="EDV51179.2"/>
    <property type="molecule type" value="Genomic_DNA"/>
</dbReference>
<name>B3NCE9_DROER</name>
<gene>
    <name evidence="6" type="primary">Dere\GG14047</name>
    <name evidence="6" type="synonym">dere_GLEANR_14255</name>
    <name evidence="6" type="synonym">GG14047</name>
    <name evidence="6" type="ORF">Dere_GG14047</name>
</gene>
<dbReference type="GO" id="GO:0009631">
    <property type="term" value="P:cold acclimation"/>
    <property type="evidence" value="ECO:0007669"/>
    <property type="project" value="EnsemblMetazoa"/>
</dbReference>
<dbReference type="InterPro" id="IPR001436">
    <property type="entry name" value="Alpha-crystallin/sHSP_animal"/>
</dbReference>
<dbReference type="Gene3D" id="2.60.40.790">
    <property type="match status" value="1"/>
</dbReference>
<proteinExistence type="inferred from homology"/>
<keyword evidence="7" id="KW-1185">Reference proteome</keyword>
<reference evidence="6 7" key="1">
    <citation type="journal article" date="2007" name="Nature">
        <title>Evolution of genes and genomes on the Drosophila phylogeny.</title>
        <authorList>
            <consortium name="Drosophila 12 Genomes Consortium"/>
            <person name="Clark A.G."/>
            <person name="Eisen M.B."/>
            <person name="Smith D.R."/>
            <person name="Bergman C.M."/>
            <person name="Oliver B."/>
            <person name="Markow T.A."/>
            <person name="Kaufman T.C."/>
            <person name="Kellis M."/>
            <person name="Gelbart W."/>
            <person name="Iyer V.N."/>
            <person name="Pollard D.A."/>
            <person name="Sackton T.B."/>
            <person name="Larracuente A.M."/>
            <person name="Singh N.D."/>
            <person name="Abad J.P."/>
            <person name="Abt D.N."/>
            <person name="Adryan B."/>
            <person name="Aguade M."/>
            <person name="Akashi H."/>
            <person name="Anderson W.W."/>
            <person name="Aquadro C.F."/>
            <person name="Ardell D.H."/>
            <person name="Arguello R."/>
            <person name="Artieri C.G."/>
            <person name="Barbash D.A."/>
            <person name="Barker D."/>
            <person name="Barsanti P."/>
            <person name="Batterham P."/>
            <person name="Batzoglou S."/>
            <person name="Begun D."/>
            <person name="Bhutkar A."/>
            <person name="Blanco E."/>
            <person name="Bosak S.A."/>
            <person name="Bradley R.K."/>
            <person name="Brand A.D."/>
            <person name="Brent M.R."/>
            <person name="Brooks A.N."/>
            <person name="Brown R.H."/>
            <person name="Butlin R.K."/>
            <person name="Caggese C."/>
            <person name="Calvi B.R."/>
            <person name="Bernardo de Carvalho A."/>
            <person name="Caspi A."/>
            <person name="Castrezana S."/>
            <person name="Celniker S.E."/>
            <person name="Chang J.L."/>
            <person name="Chapple C."/>
            <person name="Chatterji S."/>
            <person name="Chinwalla A."/>
            <person name="Civetta A."/>
            <person name="Clifton S.W."/>
            <person name="Comeron J.M."/>
            <person name="Costello J.C."/>
            <person name="Coyne J.A."/>
            <person name="Daub J."/>
            <person name="David R.G."/>
            <person name="Delcher A.L."/>
            <person name="Delehaunty K."/>
            <person name="Do C.B."/>
            <person name="Ebling H."/>
            <person name="Edwards K."/>
            <person name="Eickbush T."/>
            <person name="Evans J.D."/>
            <person name="Filipski A."/>
            <person name="Findeiss S."/>
            <person name="Freyhult E."/>
            <person name="Fulton L."/>
            <person name="Fulton R."/>
            <person name="Garcia A.C."/>
            <person name="Gardiner A."/>
            <person name="Garfield D.A."/>
            <person name="Garvin B.E."/>
            <person name="Gibson G."/>
            <person name="Gilbert D."/>
            <person name="Gnerre S."/>
            <person name="Godfrey J."/>
            <person name="Good R."/>
            <person name="Gotea V."/>
            <person name="Gravely B."/>
            <person name="Greenberg A.J."/>
            <person name="Griffiths-Jones S."/>
            <person name="Gross S."/>
            <person name="Guigo R."/>
            <person name="Gustafson E.A."/>
            <person name="Haerty W."/>
            <person name="Hahn M.W."/>
            <person name="Halligan D.L."/>
            <person name="Halpern A.L."/>
            <person name="Halter G.M."/>
            <person name="Han M.V."/>
            <person name="Heger A."/>
            <person name="Hillier L."/>
            <person name="Hinrichs A.S."/>
            <person name="Holmes I."/>
            <person name="Hoskins R.A."/>
            <person name="Hubisz M.J."/>
            <person name="Hultmark D."/>
            <person name="Huntley M.A."/>
            <person name="Jaffe D.B."/>
            <person name="Jagadeeshan S."/>
            <person name="Jeck W.R."/>
            <person name="Johnson J."/>
            <person name="Jones C.D."/>
            <person name="Jordan W.C."/>
            <person name="Karpen G.H."/>
            <person name="Kataoka E."/>
            <person name="Keightley P.D."/>
            <person name="Kheradpour P."/>
            <person name="Kirkness E.F."/>
            <person name="Koerich L.B."/>
            <person name="Kristiansen K."/>
            <person name="Kudrna D."/>
            <person name="Kulathinal R.J."/>
            <person name="Kumar S."/>
            <person name="Kwok R."/>
            <person name="Lander E."/>
            <person name="Langley C.H."/>
            <person name="Lapoint R."/>
            <person name="Lazzaro B.P."/>
            <person name="Lee S.J."/>
            <person name="Levesque L."/>
            <person name="Li R."/>
            <person name="Lin C.F."/>
            <person name="Lin M.F."/>
            <person name="Lindblad-Toh K."/>
            <person name="Llopart A."/>
            <person name="Long M."/>
            <person name="Low L."/>
            <person name="Lozovsky E."/>
            <person name="Lu J."/>
            <person name="Luo M."/>
            <person name="Machado C.A."/>
            <person name="Makalowski W."/>
            <person name="Marzo M."/>
            <person name="Matsuda M."/>
            <person name="Matzkin L."/>
            <person name="McAllister B."/>
            <person name="McBride C.S."/>
            <person name="McKernan B."/>
            <person name="McKernan K."/>
            <person name="Mendez-Lago M."/>
            <person name="Minx P."/>
            <person name="Mollenhauer M.U."/>
            <person name="Montooth K."/>
            <person name="Mount S.M."/>
            <person name="Mu X."/>
            <person name="Myers E."/>
            <person name="Negre B."/>
            <person name="Newfeld S."/>
            <person name="Nielsen R."/>
            <person name="Noor M.A."/>
            <person name="O'Grady P."/>
            <person name="Pachter L."/>
            <person name="Papaceit M."/>
            <person name="Parisi M.J."/>
            <person name="Parisi M."/>
            <person name="Parts L."/>
            <person name="Pedersen J.S."/>
            <person name="Pesole G."/>
            <person name="Phillippy A.M."/>
            <person name="Ponting C.P."/>
            <person name="Pop M."/>
            <person name="Porcelli D."/>
            <person name="Powell J.R."/>
            <person name="Prohaska S."/>
            <person name="Pruitt K."/>
            <person name="Puig M."/>
            <person name="Quesneville H."/>
            <person name="Ram K.R."/>
            <person name="Rand D."/>
            <person name="Rasmussen M.D."/>
            <person name="Reed L.K."/>
            <person name="Reenan R."/>
            <person name="Reily A."/>
            <person name="Remington K.A."/>
            <person name="Rieger T.T."/>
            <person name="Ritchie M.G."/>
            <person name="Robin C."/>
            <person name="Rogers Y.H."/>
            <person name="Rohde C."/>
            <person name="Rozas J."/>
            <person name="Rubenfield M.J."/>
            <person name="Ruiz A."/>
            <person name="Russo S."/>
            <person name="Salzberg S.L."/>
            <person name="Sanchez-Gracia A."/>
            <person name="Saranga D.J."/>
            <person name="Sato H."/>
            <person name="Schaeffer S.W."/>
            <person name="Schatz M.C."/>
            <person name="Schlenke T."/>
            <person name="Schwartz R."/>
            <person name="Segarra C."/>
            <person name="Singh R.S."/>
            <person name="Sirot L."/>
            <person name="Sirota M."/>
            <person name="Sisneros N.B."/>
            <person name="Smith C.D."/>
            <person name="Smith T.F."/>
            <person name="Spieth J."/>
            <person name="Stage D.E."/>
            <person name="Stark A."/>
            <person name="Stephan W."/>
            <person name="Strausberg R.L."/>
            <person name="Strempel S."/>
            <person name="Sturgill D."/>
            <person name="Sutton G."/>
            <person name="Sutton G.G."/>
            <person name="Tao W."/>
            <person name="Teichmann S."/>
            <person name="Tobari Y.N."/>
            <person name="Tomimura Y."/>
            <person name="Tsolas J.M."/>
            <person name="Valente V.L."/>
            <person name="Venter E."/>
            <person name="Venter J.C."/>
            <person name="Vicario S."/>
            <person name="Vieira F.G."/>
            <person name="Vilella A.J."/>
            <person name="Villasante A."/>
            <person name="Walenz B."/>
            <person name="Wang J."/>
            <person name="Wasserman M."/>
            <person name="Watts T."/>
            <person name="Wilson D."/>
            <person name="Wilson R.K."/>
            <person name="Wing R.A."/>
            <person name="Wolfner M.F."/>
            <person name="Wong A."/>
            <person name="Wong G.K."/>
            <person name="Wu C.I."/>
            <person name="Wu G."/>
            <person name="Yamamoto D."/>
            <person name="Yang H.P."/>
            <person name="Yang S.P."/>
            <person name="Yorke J.A."/>
            <person name="Yoshida K."/>
            <person name="Zdobnov E."/>
            <person name="Zhang P."/>
            <person name="Zhang Y."/>
            <person name="Zimin A.V."/>
            <person name="Baldwin J."/>
            <person name="Abdouelleil A."/>
            <person name="Abdulkadir J."/>
            <person name="Abebe A."/>
            <person name="Abera B."/>
            <person name="Abreu J."/>
            <person name="Acer S.C."/>
            <person name="Aftuck L."/>
            <person name="Alexander A."/>
            <person name="An P."/>
            <person name="Anderson E."/>
            <person name="Anderson S."/>
            <person name="Arachi H."/>
            <person name="Azer M."/>
            <person name="Bachantsang P."/>
            <person name="Barry A."/>
            <person name="Bayul T."/>
            <person name="Berlin A."/>
            <person name="Bessette D."/>
            <person name="Bloom T."/>
            <person name="Blye J."/>
            <person name="Boguslavskiy L."/>
            <person name="Bonnet C."/>
            <person name="Boukhgalter B."/>
            <person name="Bourzgui I."/>
            <person name="Brown A."/>
            <person name="Cahill P."/>
            <person name="Channer S."/>
            <person name="Cheshatsang Y."/>
            <person name="Chuda L."/>
            <person name="Citroen M."/>
            <person name="Collymore A."/>
            <person name="Cooke P."/>
            <person name="Costello M."/>
            <person name="D'Aco K."/>
            <person name="Daza R."/>
            <person name="De Haan G."/>
            <person name="DeGray S."/>
            <person name="DeMaso C."/>
            <person name="Dhargay N."/>
            <person name="Dooley K."/>
            <person name="Dooley E."/>
            <person name="Doricent M."/>
            <person name="Dorje P."/>
            <person name="Dorjee K."/>
            <person name="Dupes A."/>
            <person name="Elong R."/>
            <person name="Falk J."/>
            <person name="Farina A."/>
            <person name="Faro S."/>
            <person name="Ferguson D."/>
            <person name="Fisher S."/>
            <person name="Foley C.D."/>
            <person name="Franke A."/>
            <person name="Friedrich D."/>
            <person name="Gadbois L."/>
            <person name="Gearin G."/>
            <person name="Gearin C.R."/>
            <person name="Giannoukos G."/>
            <person name="Goode T."/>
            <person name="Graham J."/>
            <person name="Grandbois E."/>
            <person name="Grewal S."/>
            <person name="Gyaltsen K."/>
            <person name="Hafez N."/>
            <person name="Hagos B."/>
            <person name="Hall J."/>
            <person name="Henson C."/>
            <person name="Hollinger A."/>
            <person name="Honan T."/>
            <person name="Huard M.D."/>
            <person name="Hughes L."/>
            <person name="Hurhula B."/>
            <person name="Husby M.E."/>
            <person name="Kamat A."/>
            <person name="Kanga B."/>
            <person name="Kashin S."/>
            <person name="Khazanovich D."/>
            <person name="Kisner P."/>
            <person name="Lance K."/>
            <person name="Lara M."/>
            <person name="Lee W."/>
            <person name="Lennon N."/>
            <person name="Letendre F."/>
            <person name="LeVine R."/>
            <person name="Lipovsky A."/>
            <person name="Liu X."/>
            <person name="Liu J."/>
            <person name="Liu S."/>
            <person name="Lokyitsang T."/>
            <person name="Lokyitsang Y."/>
            <person name="Lubonja R."/>
            <person name="Lui A."/>
            <person name="MacDonald P."/>
            <person name="Magnisalis V."/>
            <person name="Maru K."/>
            <person name="Matthews C."/>
            <person name="McCusker W."/>
            <person name="McDonough S."/>
            <person name="Mehta T."/>
            <person name="Meldrim J."/>
            <person name="Meneus L."/>
            <person name="Mihai O."/>
            <person name="Mihalev A."/>
            <person name="Mihova T."/>
            <person name="Mittelman R."/>
            <person name="Mlenga V."/>
            <person name="Montmayeur A."/>
            <person name="Mulrain L."/>
            <person name="Navidi A."/>
            <person name="Naylor J."/>
            <person name="Negash T."/>
            <person name="Nguyen T."/>
            <person name="Nguyen N."/>
            <person name="Nicol R."/>
            <person name="Norbu C."/>
            <person name="Norbu N."/>
            <person name="Novod N."/>
            <person name="O'Neill B."/>
            <person name="Osman S."/>
            <person name="Markiewicz E."/>
            <person name="Oyono O.L."/>
            <person name="Patti C."/>
            <person name="Phunkhang P."/>
            <person name="Pierre F."/>
            <person name="Priest M."/>
            <person name="Raghuraman S."/>
            <person name="Rege F."/>
            <person name="Reyes R."/>
            <person name="Rise C."/>
            <person name="Rogov P."/>
            <person name="Ross K."/>
            <person name="Ryan E."/>
            <person name="Settipalli S."/>
            <person name="Shea T."/>
            <person name="Sherpa N."/>
            <person name="Shi L."/>
            <person name="Shih D."/>
            <person name="Sparrow T."/>
            <person name="Spaulding J."/>
            <person name="Stalker J."/>
            <person name="Stange-Thomann N."/>
            <person name="Stavropoulos S."/>
            <person name="Stone C."/>
            <person name="Strader C."/>
            <person name="Tesfaye S."/>
            <person name="Thomson T."/>
            <person name="Thoulutsang Y."/>
            <person name="Thoulutsang D."/>
            <person name="Topham K."/>
            <person name="Topping I."/>
            <person name="Tsamla T."/>
            <person name="Vassiliev H."/>
            <person name="Vo A."/>
            <person name="Wangchuk T."/>
            <person name="Wangdi T."/>
            <person name="Weiand M."/>
            <person name="Wilkinson J."/>
            <person name="Wilson A."/>
            <person name="Yadav S."/>
            <person name="Young G."/>
            <person name="Yu Q."/>
            <person name="Zembek L."/>
            <person name="Zhong D."/>
            <person name="Zimmer A."/>
            <person name="Zwirko Z."/>
            <person name="Jaffe D.B."/>
            <person name="Alvarez P."/>
            <person name="Brockman W."/>
            <person name="Butler J."/>
            <person name="Chin C."/>
            <person name="Gnerre S."/>
            <person name="Grabherr M."/>
            <person name="Kleber M."/>
            <person name="Mauceli E."/>
            <person name="MacCallum I."/>
        </authorList>
    </citation>
    <scope>NUCLEOTIDE SEQUENCE [LARGE SCALE GENOMIC DNA]</scope>
    <source>
        <strain evidence="6 7">TSC#14021-0224.01</strain>
    </source>
</reference>
<dbReference type="PANTHER" id="PTHR45640:SF13">
    <property type="entry name" value="HEAT SHOCK PROTEIN 22-RELATED"/>
    <property type="match status" value="1"/>
</dbReference>
<evidence type="ECO:0000256" key="1">
    <source>
        <dbReference type="ARBA" id="ARBA00023016"/>
    </source>
</evidence>
<evidence type="ECO:0000313" key="6">
    <source>
        <dbReference type="EMBL" id="EDV51179.2"/>
    </source>
</evidence>
<dbReference type="Pfam" id="PF00011">
    <property type="entry name" value="HSP20"/>
    <property type="match status" value="1"/>
</dbReference>